<proteinExistence type="predicted"/>
<feature type="compositionally biased region" description="Acidic residues" evidence="1">
    <location>
        <begin position="238"/>
        <end position="247"/>
    </location>
</feature>
<feature type="compositionally biased region" description="Low complexity" evidence="1">
    <location>
        <begin position="62"/>
        <end position="72"/>
    </location>
</feature>
<feature type="signal peptide" evidence="2">
    <location>
        <begin position="1"/>
        <end position="17"/>
    </location>
</feature>
<feature type="chain" id="PRO_5045985159" evidence="2">
    <location>
        <begin position="18"/>
        <end position="393"/>
    </location>
</feature>
<dbReference type="Proteomes" id="UP000836402">
    <property type="component" value="Unassembled WGS sequence"/>
</dbReference>
<keyword evidence="4" id="KW-1185">Reference proteome</keyword>
<feature type="compositionally biased region" description="Polar residues" evidence="1">
    <location>
        <begin position="224"/>
        <end position="233"/>
    </location>
</feature>
<protein>
    <submittedName>
        <fullName evidence="3">Uncharacterized protein</fullName>
    </submittedName>
</protein>
<feature type="compositionally biased region" description="Low complexity" evidence="1">
    <location>
        <begin position="29"/>
        <end position="38"/>
    </location>
</feature>
<dbReference type="EMBL" id="CAJHJG010001960">
    <property type="protein sequence ID" value="CAD6916041.1"/>
    <property type="molecule type" value="Genomic_DNA"/>
</dbReference>
<evidence type="ECO:0000313" key="4">
    <source>
        <dbReference type="Proteomes" id="UP000836402"/>
    </source>
</evidence>
<evidence type="ECO:0000256" key="1">
    <source>
        <dbReference type="SAM" id="MobiDB-lite"/>
    </source>
</evidence>
<gene>
    <name evidence="3" type="ORF">JKIAZH3_G5849</name>
</gene>
<name>A0ABN7IRG0_9BASI</name>
<sequence>MKLAAVLLTLCASSAHAQYFNQGWQPGQPAQLPIQQQQDHIRIQKEPQPQSGWTSSQRKPSQHSTSTSGQQQDGLTALWSRLTSKAPQPNTTFNPSIQILTHTPHLTPLWGPHLTDEQLRTRGKTVEEQLAVPRSSVVSAARGARALAEGGDAPWARARMAGGAVQGASVGSGSKKASALSFQPWIVLVSSKTDDGASIRFNSIFNETVNLIFPPPTGQEFAPPSSSEDSGSLASMPEEQETEEDRELVEDVLRKSGDALRRLRFAHADYLTEPAISWHWWIWKVPIILFITPSTSPERAYDVRFWRIAANPPSKSRLLSILSDENKWKQIDIWTSAMAPGGERDFIPERLINLFSYLYVVLEKIPGPAIPVLAAVMAQPLLQLMHRRSGTRA</sequence>
<feature type="region of interest" description="Disordered" evidence="1">
    <location>
        <begin position="29"/>
        <end position="73"/>
    </location>
</feature>
<organism evidence="3 4">
    <name type="scientific">Tilletia caries</name>
    <name type="common">wheat bunt fungus</name>
    <dbReference type="NCBI Taxonomy" id="13290"/>
    <lineage>
        <taxon>Eukaryota</taxon>
        <taxon>Fungi</taxon>
        <taxon>Dikarya</taxon>
        <taxon>Basidiomycota</taxon>
        <taxon>Ustilaginomycotina</taxon>
        <taxon>Exobasidiomycetes</taxon>
        <taxon>Tilletiales</taxon>
        <taxon>Tilletiaceae</taxon>
        <taxon>Tilletia</taxon>
    </lineage>
</organism>
<feature type="region of interest" description="Disordered" evidence="1">
    <location>
        <begin position="216"/>
        <end position="247"/>
    </location>
</feature>
<feature type="compositionally biased region" description="Polar residues" evidence="1">
    <location>
        <begin position="47"/>
        <end position="59"/>
    </location>
</feature>
<evidence type="ECO:0000256" key="2">
    <source>
        <dbReference type="SAM" id="SignalP"/>
    </source>
</evidence>
<evidence type="ECO:0000313" key="3">
    <source>
        <dbReference type="EMBL" id="CAD6916041.1"/>
    </source>
</evidence>
<keyword evidence="2" id="KW-0732">Signal</keyword>
<comment type="caution">
    <text evidence="3">The sequence shown here is derived from an EMBL/GenBank/DDBJ whole genome shotgun (WGS) entry which is preliminary data.</text>
</comment>
<reference evidence="3" key="1">
    <citation type="submission" date="2020-10" db="EMBL/GenBank/DDBJ databases">
        <authorList>
            <person name="Sedaghatjoo S."/>
        </authorList>
    </citation>
    <scope>NUCLEOTIDE SEQUENCE</scope>
    <source>
        <strain evidence="3">AZH3</strain>
    </source>
</reference>
<accession>A0ABN7IRG0</accession>